<keyword evidence="6" id="KW-0539">Nucleus</keyword>
<keyword evidence="4" id="KW-0805">Transcription regulation</keyword>
<feature type="compositionally biased region" description="Basic and acidic residues" evidence="7">
    <location>
        <begin position="233"/>
        <end position="245"/>
    </location>
</feature>
<feature type="region of interest" description="Disordered" evidence="7">
    <location>
        <begin position="217"/>
        <end position="284"/>
    </location>
</feature>
<sequence length="284" mass="32306">MEQQQNMYRKMLTVAISSILIETGFDTVDKDVLGTLTEMLQCFLCEIGSVSKNYCELSGRIEPVIADVILGFVEMGVDFSGLQQYVKGNKHTVLPPLQPQQPQKQMNMLQAGTKQSLPNHIPQHLPSFPDPHAYIRTPTHKQPVIDYEAIREKYAVQKKDMEKALTKFLCRTNPTHNLFDNEEANIFPLIACKPTFPPYLSALLPQDQIFDPEDLEYDPKSQIQNQPARKRIRSESKHSDTKMQTDDEDENQEGLNKGGEKESLNWEIDNPYLAATKLPSKGND</sequence>
<dbReference type="CDD" id="cd22918">
    <property type="entry name" value="HFD_TAF8"/>
    <property type="match status" value="1"/>
</dbReference>
<dbReference type="GO" id="GO:0006367">
    <property type="term" value="P:transcription initiation at RNA polymerase II promoter"/>
    <property type="evidence" value="ECO:0007669"/>
    <property type="project" value="TreeGrafter"/>
</dbReference>
<dbReference type="EMBL" id="VTPC01090933">
    <property type="protein sequence ID" value="KAF2880659.1"/>
    <property type="molecule type" value="Genomic_DNA"/>
</dbReference>
<feature type="domain" description="Bromodomain associated" evidence="8">
    <location>
        <begin position="5"/>
        <end position="81"/>
    </location>
</feature>
<dbReference type="GO" id="GO:0046982">
    <property type="term" value="F:protein heterodimerization activity"/>
    <property type="evidence" value="ECO:0007669"/>
    <property type="project" value="InterPro"/>
</dbReference>
<keyword evidence="10" id="KW-1185">Reference proteome</keyword>
<reference evidence="9" key="1">
    <citation type="submission" date="2019-08" db="EMBL/GenBank/DDBJ databases">
        <title>The genome of the North American firefly Photinus pyralis.</title>
        <authorList>
            <consortium name="Photinus pyralis genome working group"/>
            <person name="Fallon T.R."/>
            <person name="Sander Lower S.E."/>
            <person name="Weng J.-K."/>
        </authorList>
    </citation>
    <scope>NUCLEOTIDE SEQUENCE</scope>
    <source>
        <strain evidence="9">TRF0915ILg1</strain>
        <tissue evidence="9">Whole body</tissue>
    </source>
</reference>
<evidence type="ECO:0000313" key="9">
    <source>
        <dbReference type="EMBL" id="KAF2880659.1"/>
    </source>
</evidence>
<dbReference type="CDD" id="cd08049">
    <property type="entry name" value="TAF8"/>
    <property type="match status" value="1"/>
</dbReference>
<evidence type="ECO:0000256" key="6">
    <source>
        <dbReference type="ARBA" id="ARBA00023242"/>
    </source>
</evidence>
<dbReference type="InterPro" id="IPR006565">
    <property type="entry name" value="BTP"/>
</dbReference>
<evidence type="ECO:0000256" key="4">
    <source>
        <dbReference type="ARBA" id="ARBA00023015"/>
    </source>
</evidence>
<evidence type="ECO:0000256" key="5">
    <source>
        <dbReference type="ARBA" id="ARBA00023163"/>
    </source>
</evidence>
<dbReference type="AlphaFoldDB" id="A0A8K0C5G0"/>
<comment type="similarity">
    <text evidence="2">Belongs to the TAF8 family.</text>
</comment>
<keyword evidence="5" id="KW-0804">Transcription</keyword>
<dbReference type="InterPro" id="IPR019473">
    <property type="entry name" value="TFIID_su8_C"/>
</dbReference>
<dbReference type="GO" id="GO:0005669">
    <property type="term" value="C:transcription factor TFIID complex"/>
    <property type="evidence" value="ECO:0007669"/>
    <property type="project" value="InterPro"/>
</dbReference>
<dbReference type="Proteomes" id="UP000801492">
    <property type="component" value="Unassembled WGS sequence"/>
</dbReference>
<proteinExistence type="inferred from homology"/>
<evidence type="ECO:0000259" key="8">
    <source>
        <dbReference type="SMART" id="SM00576"/>
    </source>
</evidence>
<gene>
    <name evidence="9" type="ORF">ILUMI_25523</name>
</gene>
<evidence type="ECO:0000256" key="1">
    <source>
        <dbReference type="ARBA" id="ARBA00004123"/>
    </source>
</evidence>
<evidence type="ECO:0000256" key="2">
    <source>
        <dbReference type="ARBA" id="ARBA00008767"/>
    </source>
</evidence>
<dbReference type="OrthoDB" id="2193813at2759"/>
<dbReference type="InterPro" id="IPR037818">
    <property type="entry name" value="TAF8"/>
</dbReference>
<dbReference type="PANTHER" id="PTHR46469:SF1">
    <property type="entry name" value="TRANSCRIPTION INITIATION FACTOR TFIID SUBUNIT 8"/>
    <property type="match status" value="1"/>
</dbReference>
<dbReference type="Pfam" id="PF07524">
    <property type="entry name" value="Bromo_TP"/>
    <property type="match status" value="1"/>
</dbReference>
<comment type="subcellular location">
    <subcellularLocation>
        <location evidence="1">Nucleus</location>
    </subcellularLocation>
</comment>
<protein>
    <recommendedName>
        <fullName evidence="3">Transcription initiation factor TFIID subunit 8</fullName>
    </recommendedName>
</protein>
<dbReference type="PANTHER" id="PTHR46469">
    <property type="entry name" value="TRANSCRIPTION INITIATION FACTOR TFIID SUBUNIT 8"/>
    <property type="match status" value="1"/>
</dbReference>
<name>A0A8K0C5G0_IGNLU</name>
<accession>A0A8K0C5G0</accession>
<evidence type="ECO:0000313" key="10">
    <source>
        <dbReference type="Proteomes" id="UP000801492"/>
    </source>
</evidence>
<dbReference type="SMART" id="SM00576">
    <property type="entry name" value="BTP"/>
    <property type="match status" value="1"/>
</dbReference>
<dbReference type="Gene3D" id="1.10.20.10">
    <property type="entry name" value="Histone, subunit A"/>
    <property type="match status" value="1"/>
</dbReference>
<organism evidence="9 10">
    <name type="scientific">Ignelater luminosus</name>
    <name type="common">Cucubano</name>
    <name type="synonym">Pyrophorus luminosus</name>
    <dbReference type="NCBI Taxonomy" id="2038154"/>
    <lineage>
        <taxon>Eukaryota</taxon>
        <taxon>Metazoa</taxon>
        <taxon>Ecdysozoa</taxon>
        <taxon>Arthropoda</taxon>
        <taxon>Hexapoda</taxon>
        <taxon>Insecta</taxon>
        <taxon>Pterygota</taxon>
        <taxon>Neoptera</taxon>
        <taxon>Endopterygota</taxon>
        <taxon>Coleoptera</taxon>
        <taxon>Polyphaga</taxon>
        <taxon>Elateriformia</taxon>
        <taxon>Elateroidea</taxon>
        <taxon>Elateridae</taxon>
        <taxon>Agrypninae</taxon>
        <taxon>Pyrophorini</taxon>
        <taxon>Ignelater</taxon>
    </lineage>
</organism>
<dbReference type="Pfam" id="PF10406">
    <property type="entry name" value="TAF8_C"/>
    <property type="match status" value="1"/>
</dbReference>
<dbReference type="InterPro" id="IPR009072">
    <property type="entry name" value="Histone-fold"/>
</dbReference>
<evidence type="ECO:0000256" key="3">
    <source>
        <dbReference type="ARBA" id="ARBA00017307"/>
    </source>
</evidence>
<evidence type="ECO:0000256" key="7">
    <source>
        <dbReference type="SAM" id="MobiDB-lite"/>
    </source>
</evidence>
<comment type="caution">
    <text evidence="9">The sequence shown here is derived from an EMBL/GenBank/DDBJ whole genome shotgun (WGS) entry which is preliminary data.</text>
</comment>